<dbReference type="Pfam" id="PF00144">
    <property type="entry name" value="Beta-lactamase"/>
    <property type="match status" value="1"/>
</dbReference>
<dbReference type="PANTHER" id="PTHR46825">
    <property type="entry name" value="D-ALANYL-D-ALANINE-CARBOXYPEPTIDASE/ENDOPEPTIDASE AMPH"/>
    <property type="match status" value="1"/>
</dbReference>
<sequence>MNLNIEERMQHYSVQGLSIALINKGQISLRNYGVLEAKTNREVTKDSIFNACSISKFATAILVIKLVSQGIIDLDEDVNAKLKTWKVPKSHLTKDRKVTLRNLLCHQSGIVDPEGSFSVLDPFRGKAKMSAILEGNTPYCTEAIKVTYEPESEFQYADVGFCIIEQLLEDVSEKPFKQLMAENIFKPLNMNNSWLESYIPEDRKNYFSCGHNKQGNLIDEKYPIYPYPAAAGLWTTPEDLAILFNELMEALKGAGKLGISKRYAEEMISSQGCAKWTGLGLFLDHSRQELEISSLGWGVGFQCMLAAYPDLETGVVIMTNTDLGVHQMNGIIGEIYKSLEKQLILTT</sequence>
<dbReference type="GO" id="GO:0016787">
    <property type="term" value="F:hydrolase activity"/>
    <property type="evidence" value="ECO:0007669"/>
    <property type="project" value="UniProtKB-KW"/>
</dbReference>
<organism evidence="2 3">
    <name type="scientific">Psychrobacillus mangrovi</name>
    <dbReference type="NCBI Taxonomy" id="3117745"/>
    <lineage>
        <taxon>Bacteria</taxon>
        <taxon>Bacillati</taxon>
        <taxon>Bacillota</taxon>
        <taxon>Bacilli</taxon>
        <taxon>Bacillales</taxon>
        <taxon>Bacillaceae</taxon>
        <taxon>Psychrobacillus</taxon>
    </lineage>
</organism>
<protein>
    <submittedName>
        <fullName evidence="2">Serine hydrolase domain-containing protein</fullName>
        <ecNumber evidence="2">3.1.1.103</ecNumber>
    </submittedName>
</protein>
<dbReference type="SUPFAM" id="SSF56601">
    <property type="entry name" value="beta-lactamase/transpeptidase-like"/>
    <property type="match status" value="1"/>
</dbReference>
<dbReference type="PANTHER" id="PTHR46825:SF12">
    <property type="entry name" value="PENICILLIN-BINDING PROTEIN 4"/>
    <property type="match status" value="1"/>
</dbReference>
<evidence type="ECO:0000259" key="1">
    <source>
        <dbReference type="Pfam" id="PF00144"/>
    </source>
</evidence>
<comment type="caution">
    <text evidence="2">The sequence shown here is derived from an EMBL/GenBank/DDBJ whole genome shotgun (WGS) entry which is preliminary data.</text>
</comment>
<keyword evidence="2" id="KW-0378">Hydrolase</keyword>
<dbReference type="InterPro" id="IPR050491">
    <property type="entry name" value="AmpC-like"/>
</dbReference>
<proteinExistence type="predicted"/>
<name>A0ABU8F6K6_9BACI</name>
<dbReference type="Gene3D" id="3.40.710.10">
    <property type="entry name" value="DD-peptidase/beta-lactamase superfamily"/>
    <property type="match status" value="1"/>
</dbReference>
<dbReference type="EMBL" id="JBAWSY010000010">
    <property type="protein sequence ID" value="MEI4770643.1"/>
    <property type="molecule type" value="Genomic_DNA"/>
</dbReference>
<dbReference type="EC" id="3.1.1.103" evidence="2"/>
<accession>A0ABU8F6K6</accession>
<reference evidence="2 3" key="1">
    <citation type="submission" date="2024-01" db="EMBL/GenBank/DDBJ databases">
        <title>Seven novel Bacillus-like species.</title>
        <authorList>
            <person name="Liu G."/>
        </authorList>
    </citation>
    <scope>NUCLEOTIDE SEQUENCE [LARGE SCALE GENOMIC DNA]</scope>
    <source>
        <strain evidence="2 3">FJAT-51614</strain>
    </source>
</reference>
<evidence type="ECO:0000313" key="3">
    <source>
        <dbReference type="Proteomes" id="UP001364890"/>
    </source>
</evidence>
<keyword evidence="3" id="KW-1185">Reference proteome</keyword>
<dbReference type="Proteomes" id="UP001364890">
    <property type="component" value="Unassembled WGS sequence"/>
</dbReference>
<feature type="domain" description="Beta-lactamase-related" evidence="1">
    <location>
        <begin position="4"/>
        <end position="323"/>
    </location>
</feature>
<dbReference type="InterPro" id="IPR012338">
    <property type="entry name" value="Beta-lactam/transpept-like"/>
</dbReference>
<dbReference type="InterPro" id="IPR001466">
    <property type="entry name" value="Beta-lactam-related"/>
</dbReference>
<evidence type="ECO:0000313" key="2">
    <source>
        <dbReference type="EMBL" id="MEI4770643.1"/>
    </source>
</evidence>
<gene>
    <name evidence="2" type="ORF">WAX74_13490</name>
</gene>